<reference evidence="7 8" key="1">
    <citation type="submission" date="2016-07" db="EMBL/GenBank/DDBJ databases">
        <title>Pervasive Adenine N6-methylation of Active Genes in Fungi.</title>
        <authorList>
            <consortium name="DOE Joint Genome Institute"/>
            <person name="Mondo S.J."/>
            <person name="Dannebaum R.O."/>
            <person name="Kuo R.C."/>
            <person name="Labutti K."/>
            <person name="Haridas S."/>
            <person name="Kuo A."/>
            <person name="Salamov A."/>
            <person name="Ahrendt S.R."/>
            <person name="Lipzen A."/>
            <person name="Sullivan W."/>
            <person name="Andreopoulos W.B."/>
            <person name="Clum A."/>
            <person name="Lindquist E."/>
            <person name="Daum C."/>
            <person name="Ramamoorthy G.K."/>
            <person name="Gryganskyi A."/>
            <person name="Culley D."/>
            <person name="Magnuson J.K."/>
            <person name="James T.Y."/>
            <person name="O'Malley M.A."/>
            <person name="Stajich J.E."/>
            <person name="Spatafora J.W."/>
            <person name="Visel A."/>
            <person name="Grigoriev I.V."/>
        </authorList>
    </citation>
    <scope>NUCLEOTIDE SEQUENCE [LARGE SCALE GENOMIC DNA]</scope>
    <source>
        <strain evidence="7 8">NRRL 3301</strain>
    </source>
</reference>
<proteinExistence type="inferred from homology"/>
<evidence type="ECO:0000256" key="2">
    <source>
        <dbReference type="ARBA" id="ARBA00007590"/>
    </source>
</evidence>
<comment type="subcellular location">
    <subcellularLocation>
        <location evidence="1">Membrane</location>
    </subcellularLocation>
</comment>
<feature type="transmembrane region" description="Helical" evidence="6">
    <location>
        <begin position="72"/>
        <end position="88"/>
    </location>
</feature>
<evidence type="ECO:0000256" key="1">
    <source>
        <dbReference type="ARBA" id="ARBA00004370"/>
    </source>
</evidence>
<dbReference type="InterPro" id="IPR005349">
    <property type="entry name" value="TMEM14"/>
</dbReference>
<comment type="similarity">
    <text evidence="2">Belongs to the TMEM14 family.</text>
</comment>
<keyword evidence="4 6" id="KW-1133">Transmembrane helix</keyword>
<dbReference type="PANTHER" id="PTHR12668:SF53">
    <property type="entry name" value="TMEM14 PROTEIN HOMOLOG YJR085C"/>
    <property type="match status" value="1"/>
</dbReference>
<dbReference type="GO" id="GO:0016020">
    <property type="term" value="C:membrane"/>
    <property type="evidence" value="ECO:0007669"/>
    <property type="project" value="UniProtKB-SubCell"/>
</dbReference>
<accession>A0A1X2G5T6</accession>
<dbReference type="AlphaFoldDB" id="A0A1X2G5T6"/>
<dbReference type="PANTHER" id="PTHR12668">
    <property type="entry name" value="TRANSMEMBRANE PROTEIN 14, 15"/>
    <property type="match status" value="1"/>
</dbReference>
<comment type="caution">
    <text evidence="7">The sequence shown here is derived from an EMBL/GenBank/DDBJ whole genome shotgun (WGS) entry which is preliminary data.</text>
</comment>
<organism evidence="7 8">
    <name type="scientific">Hesseltinella vesiculosa</name>
    <dbReference type="NCBI Taxonomy" id="101127"/>
    <lineage>
        <taxon>Eukaryota</taxon>
        <taxon>Fungi</taxon>
        <taxon>Fungi incertae sedis</taxon>
        <taxon>Mucoromycota</taxon>
        <taxon>Mucoromycotina</taxon>
        <taxon>Mucoromycetes</taxon>
        <taxon>Mucorales</taxon>
        <taxon>Cunninghamellaceae</taxon>
        <taxon>Hesseltinella</taxon>
    </lineage>
</organism>
<dbReference type="Proteomes" id="UP000242146">
    <property type="component" value="Unassembled WGS sequence"/>
</dbReference>
<gene>
    <name evidence="7" type="ORF">DM01DRAFT_1339811</name>
</gene>
<dbReference type="EMBL" id="MCGT01000040">
    <property type="protein sequence ID" value="ORX45852.1"/>
    <property type="molecule type" value="Genomic_DNA"/>
</dbReference>
<keyword evidence="8" id="KW-1185">Reference proteome</keyword>
<dbReference type="OrthoDB" id="5620at2759"/>
<keyword evidence="3 6" id="KW-0812">Transmembrane</keyword>
<sequence length="95" mass="9641">MSGLCIVGGIAGFARTRSKPSLAAGLLVGSLYGVAGYLIKENADYGHETAVGASLILAGASIPRAIRTKKPVPALLAVTSVAAGAYYVKKVMDYA</sequence>
<name>A0A1X2G5T6_9FUNG</name>
<evidence type="ECO:0000256" key="6">
    <source>
        <dbReference type="SAM" id="Phobius"/>
    </source>
</evidence>
<evidence type="ECO:0000256" key="3">
    <source>
        <dbReference type="ARBA" id="ARBA00022692"/>
    </source>
</evidence>
<dbReference type="Pfam" id="PF03647">
    <property type="entry name" value="Tmemb_14"/>
    <property type="match status" value="1"/>
</dbReference>
<evidence type="ECO:0000256" key="5">
    <source>
        <dbReference type="ARBA" id="ARBA00023136"/>
    </source>
</evidence>
<protein>
    <recommendedName>
        <fullName evidence="9">TMEM14-domain-containing protein</fullName>
    </recommendedName>
</protein>
<evidence type="ECO:0008006" key="9">
    <source>
        <dbReference type="Google" id="ProtNLM"/>
    </source>
</evidence>
<evidence type="ECO:0000256" key="4">
    <source>
        <dbReference type="ARBA" id="ARBA00022989"/>
    </source>
</evidence>
<dbReference type="Gene3D" id="1.10.10.1740">
    <property type="entry name" value="Transmembrane protein 14-like"/>
    <property type="match status" value="1"/>
</dbReference>
<keyword evidence="5 6" id="KW-0472">Membrane</keyword>
<dbReference type="InterPro" id="IPR044890">
    <property type="entry name" value="TMEM14_sf"/>
</dbReference>
<evidence type="ECO:0000313" key="8">
    <source>
        <dbReference type="Proteomes" id="UP000242146"/>
    </source>
</evidence>
<feature type="transmembrane region" description="Helical" evidence="6">
    <location>
        <begin position="21"/>
        <end position="39"/>
    </location>
</feature>
<evidence type="ECO:0000313" key="7">
    <source>
        <dbReference type="EMBL" id="ORX45852.1"/>
    </source>
</evidence>